<dbReference type="Proteomes" id="UP000011713">
    <property type="component" value="Unassembled WGS sequence"/>
</dbReference>
<evidence type="ECO:0000313" key="2">
    <source>
        <dbReference type="Proteomes" id="UP000011713"/>
    </source>
</evidence>
<dbReference type="AlphaFoldDB" id="M4BDT6"/>
<organism evidence="1 2">
    <name type="scientific">Hyaloperonospora arabidopsidis (strain Emoy2)</name>
    <name type="common">Downy mildew agent</name>
    <name type="synonym">Peronospora arabidopsidis</name>
    <dbReference type="NCBI Taxonomy" id="559515"/>
    <lineage>
        <taxon>Eukaryota</taxon>
        <taxon>Sar</taxon>
        <taxon>Stramenopiles</taxon>
        <taxon>Oomycota</taxon>
        <taxon>Peronosporomycetes</taxon>
        <taxon>Peronosporales</taxon>
        <taxon>Peronosporaceae</taxon>
        <taxon>Hyaloperonospora</taxon>
    </lineage>
</organism>
<protein>
    <recommendedName>
        <fullName evidence="3">Retrotransposon gag domain-containing protein</fullName>
    </recommendedName>
</protein>
<reference evidence="1" key="2">
    <citation type="submission" date="2015-06" db="UniProtKB">
        <authorList>
            <consortium name="EnsemblProtists"/>
        </authorList>
    </citation>
    <scope>IDENTIFICATION</scope>
    <source>
        <strain evidence="1">Emoy2</strain>
    </source>
</reference>
<evidence type="ECO:0000313" key="1">
    <source>
        <dbReference type="EnsemblProtists" id="HpaP804453"/>
    </source>
</evidence>
<name>M4BDT6_HYAAE</name>
<evidence type="ECO:0008006" key="3">
    <source>
        <dbReference type="Google" id="ProtNLM"/>
    </source>
</evidence>
<dbReference type="HOGENOM" id="CLU_106073_0_0_1"/>
<dbReference type="VEuPathDB" id="FungiDB:HpaG804453"/>
<dbReference type="InParanoid" id="M4BDT6"/>
<accession>M4BDT6</accession>
<sequence>MAQGLGDPALANFLSCPPEQHVPQMEQFEKFVLGHRMSASEARSHEVVESISNTHDELLHEQARNEALNRTAETLSARSIQLRPIGMETPKFDGTAARTIVLWLLAIKQCGVAQLIEDDTRVVSCAMFHFRGKASEWAYSALMADIKAFRSWVIFKTRICAMYHPPDNEVFFAPDKLGDFYKTMCRKCARCRHLLVWVRYRNTLRCPRSLMDCDMAQHVRFFSERCRR</sequence>
<keyword evidence="2" id="KW-1185">Reference proteome</keyword>
<dbReference type="EnsemblProtists" id="HpaT804453">
    <property type="protein sequence ID" value="HpaP804453"/>
    <property type="gene ID" value="HpaG804453"/>
</dbReference>
<reference evidence="2" key="1">
    <citation type="journal article" date="2010" name="Science">
        <title>Signatures of adaptation to obligate biotrophy in the Hyaloperonospora arabidopsidis genome.</title>
        <authorList>
            <person name="Baxter L."/>
            <person name="Tripathy S."/>
            <person name="Ishaque N."/>
            <person name="Boot N."/>
            <person name="Cabral A."/>
            <person name="Kemen E."/>
            <person name="Thines M."/>
            <person name="Ah-Fong A."/>
            <person name="Anderson R."/>
            <person name="Badejoko W."/>
            <person name="Bittner-Eddy P."/>
            <person name="Boore J.L."/>
            <person name="Chibucos M.C."/>
            <person name="Coates M."/>
            <person name="Dehal P."/>
            <person name="Delehaunty K."/>
            <person name="Dong S."/>
            <person name="Downton P."/>
            <person name="Dumas B."/>
            <person name="Fabro G."/>
            <person name="Fronick C."/>
            <person name="Fuerstenberg S.I."/>
            <person name="Fulton L."/>
            <person name="Gaulin E."/>
            <person name="Govers F."/>
            <person name="Hughes L."/>
            <person name="Humphray S."/>
            <person name="Jiang R.H."/>
            <person name="Judelson H."/>
            <person name="Kamoun S."/>
            <person name="Kyung K."/>
            <person name="Meijer H."/>
            <person name="Minx P."/>
            <person name="Morris P."/>
            <person name="Nelson J."/>
            <person name="Phuntumart V."/>
            <person name="Qutob D."/>
            <person name="Rehmany A."/>
            <person name="Rougon-Cardoso A."/>
            <person name="Ryden P."/>
            <person name="Torto-Alalibo T."/>
            <person name="Studholme D."/>
            <person name="Wang Y."/>
            <person name="Win J."/>
            <person name="Wood J."/>
            <person name="Clifton S.W."/>
            <person name="Rogers J."/>
            <person name="Van den Ackerveken G."/>
            <person name="Jones J.D."/>
            <person name="McDowell J.M."/>
            <person name="Beynon J."/>
            <person name="Tyler B.M."/>
        </authorList>
    </citation>
    <scope>NUCLEOTIDE SEQUENCE [LARGE SCALE GENOMIC DNA]</scope>
    <source>
        <strain evidence="2">Emoy2</strain>
    </source>
</reference>
<dbReference type="eggNOG" id="ENOG502SPRV">
    <property type="taxonomic scope" value="Eukaryota"/>
</dbReference>
<proteinExistence type="predicted"/>
<dbReference type="EMBL" id="JH598169">
    <property type="status" value="NOT_ANNOTATED_CDS"/>
    <property type="molecule type" value="Genomic_DNA"/>
</dbReference>